<dbReference type="SUPFAM" id="SSF55729">
    <property type="entry name" value="Acyl-CoA N-acyltransferases (Nat)"/>
    <property type="match status" value="1"/>
</dbReference>
<keyword evidence="3" id="KW-1185">Reference proteome</keyword>
<dbReference type="Proteomes" id="UP001441944">
    <property type="component" value="Unassembled WGS sequence"/>
</dbReference>
<feature type="domain" description="N-acetyltransferase" evidence="1">
    <location>
        <begin position="1"/>
        <end position="141"/>
    </location>
</feature>
<protein>
    <submittedName>
        <fullName evidence="2">GNAT family N-acetyltransferase</fullName>
    </submittedName>
</protein>
<dbReference type="RefSeq" id="WP_353396272.1">
    <property type="nucleotide sequence ID" value="NZ_BAABWU010000001.1"/>
</dbReference>
<evidence type="ECO:0000259" key="1">
    <source>
        <dbReference type="PROSITE" id="PS51186"/>
    </source>
</evidence>
<dbReference type="PROSITE" id="PS51186">
    <property type="entry name" value="GNAT"/>
    <property type="match status" value="1"/>
</dbReference>
<evidence type="ECO:0000313" key="3">
    <source>
        <dbReference type="Proteomes" id="UP001441944"/>
    </source>
</evidence>
<organism evidence="2 3">
    <name type="scientific">Pseudophaeobacter arcticus</name>
    <dbReference type="NCBI Taxonomy" id="385492"/>
    <lineage>
        <taxon>Bacteria</taxon>
        <taxon>Pseudomonadati</taxon>
        <taxon>Pseudomonadota</taxon>
        <taxon>Alphaproteobacteria</taxon>
        <taxon>Rhodobacterales</taxon>
        <taxon>Paracoccaceae</taxon>
        <taxon>Pseudophaeobacter</taxon>
    </lineage>
</organism>
<dbReference type="PANTHER" id="PTHR13355:SF11">
    <property type="entry name" value="GLUCOSAMINE 6-PHOSPHATE N-ACETYLTRANSFERASE"/>
    <property type="match status" value="1"/>
</dbReference>
<name>A0ABQ0AFP6_9RHOB</name>
<gene>
    <name evidence="2" type="ORF">NBRC116598_01220</name>
</gene>
<dbReference type="CDD" id="cd04301">
    <property type="entry name" value="NAT_SF"/>
    <property type="match status" value="1"/>
</dbReference>
<comment type="caution">
    <text evidence="2">The sequence shown here is derived from an EMBL/GenBank/DDBJ whole genome shotgun (WGS) entry which is preliminary data.</text>
</comment>
<proteinExistence type="predicted"/>
<dbReference type="InterPro" id="IPR000182">
    <property type="entry name" value="GNAT_dom"/>
</dbReference>
<sequence>MSITIAETRDFATCLALRHTVFVKEQGVPIAEEQDAFDAVATHLLAQDGSTPVGTARILFQGDVAKVGRVCVLQSARGTGLGADIIRAAIEIAQKTPGIARVKLGAQIHALGFYTKLGFQAFGPIYDDAGIDHRDMVLELA</sequence>
<reference evidence="2 3" key="1">
    <citation type="submission" date="2024-04" db="EMBL/GenBank/DDBJ databases">
        <title>Draft genome sequence of Pseudophaeobacter arcticus NBRC 116598.</title>
        <authorList>
            <person name="Miyakawa T."/>
            <person name="Kusuya Y."/>
            <person name="Miura T."/>
        </authorList>
    </citation>
    <scope>NUCLEOTIDE SEQUENCE [LARGE SCALE GENOMIC DNA]</scope>
    <source>
        <strain evidence="2 3">SU-CL00105</strain>
    </source>
</reference>
<dbReference type="Gene3D" id="3.40.630.30">
    <property type="match status" value="1"/>
</dbReference>
<dbReference type="PANTHER" id="PTHR13355">
    <property type="entry name" value="GLUCOSAMINE 6-PHOSPHATE N-ACETYLTRANSFERASE"/>
    <property type="match status" value="1"/>
</dbReference>
<dbReference type="InterPro" id="IPR039143">
    <property type="entry name" value="GNPNAT1-like"/>
</dbReference>
<accession>A0ABQ0AFP6</accession>
<dbReference type="EMBL" id="BAABWU010000001">
    <property type="protein sequence ID" value="GAA6194678.1"/>
    <property type="molecule type" value="Genomic_DNA"/>
</dbReference>
<dbReference type="Pfam" id="PF13673">
    <property type="entry name" value="Acetyltransf_10"/>
    <property type="match status" value="1"/>
</dbReference>
<evidence type="ECO:0000313" key="2">
    <source>
        <dbReference type="EMBL" id="GAA6194678.1"/>
    </source>
</evidence>
<dbReference type="InterPro" id="IPR016181">
    <property type="entry name" value="Acyl_CoA_acyltransferase"/>
</dbReference>